<proteinExistence type="predicted"/>
<evidence type="ECO:0000313" key="1">
    <source>
        <dbReference type="EMBL" id="OWK40919.1"/>
    </source>
</evidence>
<name>A0A225DUU7_9BACT</name>
<reference evidence="2" key="1">
    <citation type="submission" date="2017-06" db="EMBL/GenBank/DDBJ databases">
        <title>Genome analysis of Fimbriiglobus ruber SP5, the first member of the order Planctomycetales with confirmed chitinolytic capability.</title>
        <authorList>
            <person name="Ravin N.V."/>
            <person name="Rakitin A.L."/>
            <person name="Ivanova A.A."/>
            <person name="Beletsky A.V."/>
            <person name="Kulichevskaya I.S."/>
            <person name="Mardanov A.V."/>
            <person name="Dedysh S.N."/>
        </authorList>
    </citation>
    <scope>NUCLEOTIDE SEQUENCE [LARGE SCALE GENOMIC DNA]</scope>
    <source>
        <strain evidence="2">SP5</strain>
    </source>
</reference>
<dbReference type="AlphaFoldDB" id="A0A225DUU7"/>
<accession>A0A225DUU7</accession>
<protein>
    <submittedName>
        <fullName evidence="1">Uncharacterized protein</fullName>
    </submittedName>
</protein>
<evidence type="ECO:0000313" key="2">
    <source>
        <dbReference type="Proteomes" id="UP000214646"/>
    </source>
</evidence>
<organism evidence="1 2">
    <name type="scientific">Fimbriiglobus ruber</name>
    <dbReference type="NCBI Taxonomy" id="1908690"/>
    <lineage>
        <taxon>Bacteria</taxon>
        <taxon>Pseudomonadati</taxon>
        <taxon>Planctomycetota</taxon>
        <taxon>Planctomycetia</taxon>
        <taxon>Gemmatales</taxon>
        <taxon>Gemmataceae</taxon>
        <taxon>Fimbriiglobus</taxon>
    </lineage>
</organism>
<gene>
    <name evidence="1" type="ORF">FRUB_04811</name>
</gene>
<dbReference type="Proteomes" id="UP000214646">
    <property type="component" value="Unassembled WGS sequence"/>
</dbReference>
<keyword evidence="2" id="KW-1185">Reference proteome</keyword>
<dbReference type="EMBL" id="NIDE01000007">
    <property type="protein sequence ID" value="OWK40919.1"/>
    <property type="molecule type" value="Genomic_DNA"/>
</dbReference>
<sequence length="194" mass="21857">MLRYQETNHSSVFRLYVNSGFSRTPYFQFAYTLSPDPTVETILVSGQKANKDGSIWLTDLRRGVVEFFTDDRGRPDIILCSVRVEIDYIWYHDIDTTDVVVYRRGIAFAKHLSAVTTVFPPFDPVWRTNAVLSLADSVVAERAYDRLPILADALEEAGCDNALALAHCRTCVDHAPGCWVIKWVRSGALPARQG</sequence>
<comment type="caution">
    <text evidence="1">The sequence shown here is derived from an EMBL/GenBank/DDBJ whole genome shotgun (WGS) entry which is preliminary data.</text>
</comment>
<dbReference type="OrthoDB" id="286822at2"/>
<dbReference type="RefSeq" id="WP_088255879.1">
    <property type="nucleotide sequence ID" value="NZ_NIDE01000007.1"/>
</dbReference>